<protein>
    <submittedName>
        <fullName evidence="1">Uncharacterized protein</fullName>
    </submittedName>
</protein>
<organism evidence="1">
    <name type="scientific">Rhizophora mucronata</name>
    <name type="common">Asiatic mangrove</name>
    <dbReference type="NCBI Taxonomy" id="61149"/>
    <lineage>
        <taxon>Eukaryota</taxon>
        <taxon>Viridiplantae</taxon>
        <taxon>Streptophyta</taxon>
        <taxon>Embryophyta</taxon>
        <taxon>Tracheophyta</taxon>
        <taxon>Spermatophyta</taxon>
        <taxon>Magnoliopsida</taxon>
        <taxon>eudicotyledons</taxon>
        <taxon>Gunneridae</taxon>
        <taxon>Pentapetalae</taxon>
        <taxon>rosids</taxon>
        <taxon>fabids</taxon>
        <taxon>Malpighiales</taxon>
        <taxon>Rhizophoraceae</taxon>
        <taxon>Rhizophora</taxon>
    </lineage>
</organism>
<accession>A0A2P2NRZ5</accession>
<name>A0A2P2NRZ5_RHIMU</name>
<dbReference type="AlphaFoldDB" id="A0A2P2NRZ5"/>
<reference evidence="1" key="1">
    <citation type="submission" date="2018-02" db="EMBL/GenBank/DDBJ databases">
        <title>Rhizophora mucronata_Transcriptome.</title>
        <authorList>
            <person name="Meera S.P."/>
            <person name="Sreeshan A."/>
            <person name="Augustine A."/>
        </authorList>
    </citation>
    <scope>NUCLEOTIDE SEQUENCE</scope>
    <source>
        <tissue evidence="1">Leaf</tissue>
    </source>
</reference>
<sequence>MKSDHLCLWEHPGLSENKYKIICLIQVSKYNYYLSNPVGQQTQLLSTSIHHVTLKHLDN</sequence>
<evidence type="ECO:0000313" key="1">
    <source>
        <dbReference type="EMBL" id="MBX45282.1"/>
    </source>
</evidence>
<dbReference type="EMBL" id="GGEC01064798">
    <property type="protein sequence ID" value="MBX45282.1"/>
    <property type="molecule type" value="Transcribed_RNA"/>
</dbReference>
<proteinExistence type="predicted"/>